<dbReference type="InterPro" id="IPR043129">
    <property type="entry name" value="ATPase_NBD"/>
</dbReference>
<dbReference type="InterPro" id="IPR013126">
    <property type="entry name" value="Hsp_70_fam"/>
</dbReference>
<dbReference type="Gene3D" id="3.30.420.40">
    <property type="match status" value="1"/>
</dbReference>
<dbReference type="Proteomes" id="UP000887540">
    <property type="component" value="Unplaced"/>
</dbReference>
<keyword evidence="3" id="KW-0067">ATP-binding</keyword>
<evidence type="ECO:0000256" key="1">
    <source>
        <dbReference type="ARBA" id="ARBA00007381"/>
    </source>
</evidence>
<keyword evidence="4" id="KW-1185">Reference proteome</keyword>
<dbReference type="Pfam" id="PF00012">
    <property type="entry name" value="HSP70"/>
    <property type="match status" value="1"/>
</dbReference>
<dbReference type="GO" id="GO:0140662">
    <property type="term" value="F:ATP-dependent protein folding chaperone"/>
    <property type="evidence" value="ECO:0007669"/>
    <property type="project" value="InterPro"/>
</dbReference>
<dbReference type="GO" id="GO:0005524">
    <property type="term" value="F:ATP binding"/>
    <property type="evidence" value="ECO:0007669"/>
    <property type="project" value="UniProtKB-KW"/>
</dbReference>
<accession>A0A914DG81</accession>
<dbReference type="SUPFAM" id="SSF53067">
    <property type="entry name" value="Actin-like ATPase domain"/>
    <property type="match status" value="1"/>
</dbReference>
<organism evidence="4 5">
    <name type="scientific">Acrobeloides nanus</name>
    <dbReference type="NCBI Taxonomy" id="290746"/>
    <lineage>
        <taxon>Eukaryota</taxon>
        <taxon>Metazoa</taxon>
        <taxon>Ecdysozoa</taxon>
        <taxon>Nematoda</taxon>
        <taxon>Chromadorea</taxon>
        <taxon>Rhabditida</taxon>
        <taxon>Tylenchina</taxon>
        <taxon>Cephalobomorpha</taxon>
        <taxon>Cephaloboidea</taxon>
        <taxon>Cephalobidae</taxon>
        <taxon>Acrobeloides</taxon>
    </lineage>
</organism>
<evidence type="ECO:0000313" key="4">
    <source>
        <dbReference type="Proteomes" id="UP000887540"/>
    </source>
</evidence>
<keyword evidence="2" id="KW-0547">Nucleotide-binding</keyword>
<protein>
    <submittedName>
        <fullName evidence="5">Heat shock protein 70</fullName>
    </submittedName>
</protein>
<evidence type="ECO:0000256" key="3">
    <source>
        <dbReference type="ARBA" id="ARBA00022840"/>
    </source>
</evidence>
<dbReference type="PROSITE" id="PS00297">
    <property type="entry name" value="HSP70_1"/>
    <property type="match status" value="1"/>
</dbReference>
<dbReference type="FunFam" id="3.30.420.40:FF:000028">
    <property type="entry name" value="heat shock 70 kDa protein-like"/>
    <property type="match status" value="1"/>
</dbReference>
<sequence length="104" mass="11577">MSEEEIIVGIDLGTTNSCVGIWHNGSVKILANSDGLYVTPSYVSYSKDGILVGEPAKKQLLANPQNTVYDMKRVIGKPSIDEMIEKSKRYWTFKITQDKNLKPA</sequence>
<dbReference type="GO" id="GO:0006950">
    <property type="term" value="P:response to stress"/>
    <property type="evidence" value="ECO:0007669"/>
    <property type="project" value="UniProtKB-ARBA"/>
</dbReference>
<dbReference type="WBParaSite" id="ACRNAN_scaffold24312.g17849.t1">
    <property type="protein sequence ID" value="ACRNAN_scaffold24312.g17849.t1"/>
    <property type="gene ID" value="ACRNAN_scaffold24312.g17849"/>
</dbReference>
<proteinExistence type="inferred from homology"/>
<comment type="similarity">
    <text evidence="1">Belongs to the heat shock protein 70 family.</text>
</comment>
<evidence type="ECO:0000256" key="2">
    <source>
        <dbReference type="ARBA" id="ARBA00022741"/>
    </source>
</evidence>
<dbReference type="PRINTS" id="PR00301">
    <property type="entry name" value="HEATSHOCK70"/>
</dbReference>
<name>A0A914DG81_9BILA</name>
<dbReference type="PANTHER" id="PTHR19375">
    <property type="entry name" value="HEAT SHOCK PROTEIN 70KDA"/>
    <property type="match status" value="1"/>
</dbReference>
<dbReference type="InterPro" id="IPR018181">
    <property type="entry name" value="Heat_shock_70_CS"/>
</dbReference>
<evidence type="ECO:0000313" key="5">
    <source>
        <dbReference type="WBParaSite" id="ACRNAN_scaffold24312.g17849.t1"/>
    </source>
</evidence>
<dbReference type="AlphaFoldDB" id="A0A914DG81"/>
<reference evidence="5" key="1">
    <citation type="submission" date="2022-11" db="UniProtKB">
        <authorList>
            <consortium name="WormBaseParasite"/>
        </authorList>
    </citation>
    <scope>IDENTIFICATION</scope>
</reference>